<dbReference type="KEGG" id="eiv:EIN_503140"/>
<dbReference type="GO" id="GO:0005634">
    <property type="term" value="C:nucleus"/>
    <property type="evidence" value="ECO:0007669"/>
    <property type="project" value="TreeGrafter"/>
</dbReference>
<evidence type="ECO:0000256" key="2">
    <source>
        <dbReference type="ARBA" id="ARBA00023306"/>
    </source>
</evidence>
<dbReference type="AlphaFoldDB" id="A0A0A1UD71"/>
<name>A0A0A1UD71_ENTIV</name>
<dbReference type="GeneID" id="14889267"/>
<dbReference type="RefSeq" id="XP_004257039.1">
    <property type="nucleotide sequence ID" value="XM_004256991.1"/>
</dbReference>
<accession>A0A0A1UD71</accession>
<dbReference type="OrthoDB" id="295029at2759"/>
<dbReference type="SUPFAM" id="SSF48371">
    <property type="entry name" value="ARM repeat"/>
    <property type="match status" value="1"/>
</dbReference>
<keyword evidence="2" id="KW-0131">Cell cycle</keyword>
<reference evidence="3 4" key="1">
    <citation type="submission" date="2012-10" db="EMBL/GenBank/DDBJ databases">
        <authorList>
            <person name="Zafar N."/>
            <person name="Inman J."/>
            <person name="Hall N."/>
            <person name="Lorenzi H."/>
            <person name="Caler E."/>
        </authorList>
    </citation>
    <scope>NUCLEOTIDE SEQUENCE [LARGE SCALE GENOMIC DNA]</scope>
    <source>
        <strain evidence="3 4">IP1</strain>
    </source>
</reference>
<dbReference type="VEuPathDB" id="AmoebaDB:EIN_503140"/>
<dbReference type="GO" id="GO:0019903">
    <property type="term" value="F:protein phosphatase binding"/>
    <property type="evidence" value="ECO:0007669"/>
    <property type="project" value="InterPro"/>
</dbReference>
<dbReference type="EMBL" id="KB206500">
    <property type="protein sequence ID" value="ELP90268.1"/>
    <property type="molecule type" value="Genomic_DNA"/>
</dbReference>
<evidence type="ECO:0000256" key="1">
    <source>
        <dbReference type="ARBA" id="ARBA00006180"/>
    </source>
</evidence>
<dbReference type="Gene3D" id="1.25.10.10">
    <property type="entry name" value="Leucine-rich Repeat Variant"/>
    <property type="match status" value="1"/>
</dbReference>
<protein>
    <submittedName>
        <fullName evidence="3">Uncharacterized protein</fullName>
    </submittedName>
</protein>
<organism evidence="3 4">
    <name type="scientific">Entamoeba invadens IP1</name>
    <dbReference type="NCBI Taxonomy" id="370355"/>
    <lineage>
        <taxon>Eukaryota</taxon>
        <taxon>Amoebozoa</taxon>
        <taxon>Evosea</taxon>
        <taxon>Archamoebae</taxon>
        <taxon>Mastigamoebida</taxon>
        <taxon>Entamoebidae</taxon>
        <taxon>Entamoeba</taxon>
    </lineage>
</organism>
<gene>
    <name evidence="3" type="ORF">EIN_503140</name>
</gene>
<keyword evidence="4" id="KW-1185">Reference proteome</keyword>
<dbReference type="PANTHER" id="PTHR12634:SF8">
    <property type="entry name" value="FIERY MOUNTAIN, ISOFORM D"/>
    <property type="match status" value="1"/>
</dbReference>
<dbReference type="OMA" id="SHAFHIV"/>
<dbReference type="InterPro" id="IPR007587">
    <property type="entry name" value="SAPS"/>
</dbReference>
<evidence type="ECO:0000313" key="4">
    <source>
        <dbReference type="Proteomes" id="UP000014680"/>
    </source>
</evidence>
<evidence type="ECO:0000313" key="3">
    <source>
        <dbReference type="EMBL" id="ELP90268.1"/>
    </source>
</evidence>
<sequence length="474" mass="53782">MESPIDTLLKDPMCTLEKLMDVEDFSREMKTNAKLIEYCSTPQRLQSIIQYSLCDIPSSQTRESVLKYHYICSSLFSDEVSHIIDPIAQSTDIVRYLFDSLNTPNVTKMSNAAVILSSAISVDNSFVLEYLNTNDDVITILITHLEVDGVLELLLEAIKLEDINKNGTIDQVCRLGLIEALFKTLQSHPSLDALDNITAFVHNLVIWKISNSDSYTSKFVTKINESPELNQFVHFAFTTQDDFVAAQCLQIISNILACSTVLTYKDQVTLPGIYVALIQHLSQFEEIFVKRKIGTLTNNLVYIVLSLVLSGYDKVHEEITRQTVLKSMIAVFYGAHSSTVVRQTVQITVASILSSGTTCLKVNLLDGGNLLDLMVQKDKEALEEKEKKNIAPDYWLIGEKMMIGFYHFIEDKDEQNEVKEIIEKNAEFVNYMKNVVMVREDYKSGYFGKIAQGEEFTDEIDFDDGFEEFEEDEE</sequence>
<dbReference type="GO" id="GO:0005829">
    <property type="term" value="C:cytosol"/>
    <property type="evidence" value="ECO:0007669"/>
    <property type="project" value="TreeGrafter"/>
</dbReference>
<dbReference type="InterPro" id="IPR016024">
    <property type="entry name" value="ARM-type_fold"/>
</dbReference>
<comment type="similarity">
    <text evidence="1">Belongs to the SAPS family.</text>
</comment>
<dbReference type="PANTHER" id="PTHR12634">
    <property type="entry name" value="SIT4 YEAST -ASSOCIATING PROTEIN-RELATED"/>
    <property type="match status" value="1"/>
</dbReference>
<dbReference type="Proteomes" id="UP000014680">
    <property type="component" value="Unassembled WGS sequence"/>
</dbReference>
<dbReference type="InterPro" id="IPR011989">
    <property type="entry name" value="ARM-like"/>
</dbReference>
<dbReference type="GO" id="GO:0019888">
    <property type="term" value="F:protein phosphatase regulator activity"/>
    <property type="evidence" value="ECO:0007669"/>
    <property type="project" value="TreeGrafter"/>
</dbReference>
<proteinExistence type="inferred from homology"/>